<evidence type="ECO:0000256" key="2">
    <source>
        <dbReference type="ARBA" id="ARBA00004123"/>
    </source>
</evidence>
<keyword evidence="9" id="KW-0804">Transcription</keyword>
<proteinExistence type="predicted"/>
<dbReference type="GO" id="GO:0005634">
    <property type="term" value="C:nucleus"/>
    <property type="evidence" value="ECO:0007669"/>
    <property type="project" value="UniProtKB-SubCell"/>
</dbReference>
<evidence type="ECO:0000259" key="14">
    <source>
        <dbReference type="PROSITE" id="PS50957"/>
    </source>
</evidence>
<dbReference type="InterPro" id="IPR033865">
    <property type="entry name" value="Ataxin-3"/>
</dbReference>
<dbReference type="PANTHER" id="PTHR14159:SF0">
    <property type="entry name" value="ATAXIN-3-RELATED"/>
    <property type="match status" value="1"/>
</dbReference>
<feature type="compositionally biased region" description="Polar residues" evidence="13">
    <location>
        <begin position="205"/>
        <end position="231"/>
    </location>
</feature>
<feature type="active site" description="Nucleophile" evidence="11">
    <location>
        <position position="23"/>
    </location>
</feature>
<reference evidence="15 16" key="1">
    <citation type="submission" date="2014-04" db="EMBL/GenBank/DDBJ databases">
        <authorList>
            <consortium name="DOE Joint Genome Institute"/>
            <person name="Kuo A."/>
            <person name="Tarkka M."/>
            <person name="Buscot F."/>
            <person name="Kohler A."/>
            <person name="Nagy L.G."/>
            <person name="Floudas D."/>
            <person name="Copeland A."/>
            <person name="Barry K.W."/>
            <person name="Cichocki N."/>
            <person name="Veneault-Fourrey C."/>
            <person name="LaButti K."/>
            <person name="Lindquist E.A."/>
            <person name="Lipzen A."/>
            <person name="Lundell T."/>
            <person name="Morin E."/>
            <person name="Murat C."/>
            <person name="Sun H."/>
            <person name="Tunlid A."/>
            <person name="Henrissat B."/>
            <person name="Grigoriev I.V."/>
            <person name="Hibbett D.S."/>
            <person name="Martin F."/>
            <person name="Nordberg H.P."/>
            <person name="Cantor M.N."/>
            <person name="Hua S.X."/>
        </authorList>
    </citation>
    <scope>NUCLEOTIDE SEQUENCE [LARGE SCALE GENOMIC DNA]</scope>
    <source>
        <strain evidence="15 16">F 1598</strain>
    </source>
</reference>
<name>A0A0C3F6D0_PILCF</name>
<dbReference type="OrthoDB" id="10063692at2759"/>
<feature type="compositionally biased region" description="Acidic residues" evidence="13">
    <location>
        <begin position="412"/>
        <end position="435"/>
    </location>
</feature>
<comment type="caution">
    <text evidence="12">Lacks conserved residue(s) required for the propagation of feature annotation.</text>
</comment>
<feature type="region of interest" description="Disordered" evidence="13">
    <location>
        <begin position="485"/>
        <end position="559"/>
    </location>
</feature>
<keyword evidence="7" id="KW-0788">Thiol protease</keyword>
<evidence type="ECO:0000256" key="5">
    <source>
        <dbReference type="ARBA" id="ARBA00022786"/>
    </source>
</evidence>
<dbReference type="PRINTS" id="PR01233">
    <property type="entry name" value="JOSEPHIN"/>
</dbReference>
<evidence type="ECO:0000256" key="3">
    <source>
        <dbReference type="ARBA" id="ARBA00012759"/>
    </source>
</evidence>
<keyword evidence="16" id="KW-1185">Reference proteome</keyword>
<dbReference type="Gene3D" id="3.90.70.40">
    <property type="match status" value="1"/>
</dbReference>
<dbReference type="PROSITE" id="PS50330">
    <property type="entry name" value="UIM"/>
    <property type="match status" value="1"/>
</dbReference>
<evidence type="ECO:0000256" key="9">
    <source>
        <dbReference type="ARBA" id="ARBA00023163"/>
    </source>
</evidence>
<gene>
    <name evidence="15" type="ORF">PILCRDRAFT_827205</name>
</gene>
<dbReference type="InParanoid" id="A0A0C3F6D0"/>
<evidence type="ECO:0000256" key="12">
    <source>
        <dbReference type="PROSITE-ProRule" id="PRU00331"/>
    </source>
</evidence>
<feature type="region of interest" description="Disordered" evidence="13">
    <location>
        <begin position="190"/>
        <end position="237"/>
    </location>
</feature>
<evidence type="ECO:0000256" key="7">
    <source>
        <dbReference type="ARBA" id="ARBA00022807"/>
    </source>
</evidence>
<dbReference type="GO" id="GO:0016579">
    <property type="term" value="P:protein deubiquitination"/>
    <property type="evidence" value="ECO:0007669"/>
    <property type="project" value="InterPro"/>
</dbReference>
<accession>A0A0C3F6D0</accession>
<keyword evidence="8" id="KW-0805">Transcription regulation</keyword>
<feature type="region of interest" description="Disordered" evidence="13">
    <location>
        <begin position="264"/>
        <end position="283"/>
    </location>
</feature>
<protein>
    <recommendedName>
        <fullName evidence="3">ubiquitinyl hydrolase 1</fullName>
        <ecNumber evidence="3">3.4.19.12</ecNumber>
    </recommendedName>
</protein>
<evidence type="ECO:0000256" key="10">
    <source>
        <dbReference type="ARBA" id="ARBA00023242"/>
    </source>
</evidence>
<feature type="compositionally biased region" description="Polar residues" evidence="13">
    <location>
        <begin position="530"/>
        <end position="543"/>
    </location>
</feature>
<dbReference type="Proteomes" id="UP000054166">
    <property type="component" value="Unassembled WGS sequence"/>
</dbReference>
<dbReference type="InterPro" id="IPR003903">
    <property type="entry name" value="UIM_dom"/>
</dbReference>
<keyword evidence="10" id="KW-0539">Nucleus</keyword>
<dbReference type="InterPro" id="IPR006155">
    <property type="entry name" value="Josephin"/>
</dbReference>
<keyword evidence="4" id="KW-0645">Protease</keyword>
<dbReference type="SMART" id="SM00726">
    <property type="entry name" value="UIM"/>
    <property type="match status" value="3"/>
</dbReference>
<dbReference type="GO" id="GO:0004843">
    <property type="term" value="F:cysteine-type deubiquitinase activity"/>
    <property type="evidence" value="ECO:0007669"/>
    <property type="project" value="UniProtKB-EC"/>
</dbReference>
<dbReference type="EC" id="3.4.19.12" evidence="3"/>
<evidence type="ECO:0000256" key="13">
    <source>
        <dbReference type="SAM" id="MobiDB-lite"/>
    </source>
</evidence>
<evidence type="ECO:0000256" key="8">
    <source>
        <dbReference type="ARBA" id="ARBA00023015"/>
    </source>
</evidence>
<feature type="compositionally biased region" description="Low complexity" evidence="13">
    <location>
        <begin position="505"/>
        <end position="516"/>
    </location>
</feature>
<evidence type="ECO:0000313" key="16">
    <source>
        <dbReference type="Proteomes" id="UP000054166"/>
    </source>
</evidence>
<feature type="active site" evidence="11">
    <location>
        <position position="145"/>
    </location>
</feature>
<dbReference type="PROSITE" id="PS50957">
    <property type="entry name" value="JOSEPHIN"/>
    <property type="match status" value="1"/>
</dbReference>
<feature type="domain" description="Josephin" evidence="14">
    <location>
        <begin position="8"/>
        <end position="191"/>
    </location>
</feature>
<dbReference type="Gene3D" id="1.10.287.10">
    <property type="entry name" value="S15/NS1, RNA-binding"/>
    <property type="match status" value="1"/>
</dbReference>
<sequence length="559" mass="61075">MAGLESLSSLIYHEKQQQGSMLCAQHALNSLLQGNFFTAPDLSLIANSLDLLEESYDDANTGRNSTNMDDTGFFSVQVLENALNVWGLSLIRWRSEQMRPYQDHPHTQLAFILNFQQHWFTLRRFGHAEPNIDSDTGNGHWFNLNSSLNAPEWVSKLYLGMVLQQAESEGYSVFAIIQTDPQAPLALNRTEADEVASTLPEPAHSSFSPTVPHLSTAQKPSDSASGSSQRPTEGVEGFEDEDMELQAALQASLMGGAVVDFSLPLPRGSSSAQQTGARTPTQQQQQRYFLPMAAHPPAELPLPPLGFPRPQQQADDPDDPVAASMARNRAIMDRMRREQEMALREQYEEEVARVHGAGADVSVGADTGNGIGSRTRGARRTRADEEEEEMMRRAIEESRANSGSSSSSPVVVDDDEEAAEVDDGMMIVSDDEDEEYRPQVTRIPPPVPAPASGAHVPALSYPSHRVYDDDDAELQAALKASLESVPDGFTIPDPPPLPVAPPPTSVSTPGTSSASTRSSEHWTEDDEVASQASTETSQVQEPQVSVDEMRRRRLARFGG</sequence>
<feature type="compositionally biased region" description="Low complexity" evidence="13">
    <location>
        <begin position="400"/>
        <end position="411"/>
    </location>
</feature>
<keyword evidence="6" id="KW-0378">Hydrolase</keyword>
<evidence type="ECO:0000256" key="6">
    <source>
        <dbReference type="ARBA" id="ARBA00022801"/>
    </source>
</evidence>
<dbReference type="PANTHER" id="PTHR14159">
    <property type="entry name" value="ATAXIN-3-RELATED"/>
    <property type="match status" value="1"/>
</dbReference>
<feature type="compositionally biased region" description="Polar residues" evidence="13">
    <location>
        <begin position="268"/>
        <end position="283"/>
    </location>
</feature>
<dbReference type="GO" id="GO:0006508">
    <property type="term" value="P:proteolysis"/>
    <property type="evidence" value="ECO:0007669"/>
    <property type="project" value="UniProtKB-KW"/>
</dbReference>
<dbReference type="Pfam" id="PF02099">
    <property type="entry name" value="Josephin"/>
    <property type="match status" value="1"/>
</dbReference>
<feature type="region of interest" description="Disordered" evidence="13">
    <location>
        <begin position="360"/>
        <end position="467"/>
    </location>
</feature>
<dbReference type="AlphaFoldDB" id="A0A0C3F6D0"/>
<dbReference type="HOGENOM" id="CLU_031228_4_1_1"/>
<reference evidence="16" key="2">
    <citation type="submission" date="2015-01" db="EMBL/GenBank/DDBJ databases">
        <title>Evolutionary Origins and Diversification of the Mycorrhizal Mutualists.</title>
        <authorList>
            <consortium name="DOE Joint Genome Institute"/>
            <consortium name="Mycorrhizal Genomics Consortium"/>
            <person name="Kohler A."/>
            <person name="Kuo A."/>
            <person name="Nagy L.G."/>
            <person name="Floudas D."/>
            <person name="Copeland A."/>
            <person name="Barry K.W."/>
            <person name="Cichocki N."/>
            <person name="Veneault-Fourrey C."/>
            <person name="LaButti K."/>
            <person name="Lindquist E.A."/>
            <person name="Lipzen A."/>
            <person name="Lundell T."/>
            <person name="Morin E."/>
            <person name="Murat C."/>
            <person name="Riley R."/>
            <person name="Ohm R."/>
            <person name="Sun H."/>
            <person name="Tunlid A."/>
            <person name="Henrissat B."/>
            <person name="Grigoriev I.V."/>
            <person name="Hibbett D.S."/>
            <person name="Martin F."/>
        </authorList>
    </citation>
    <scope>NUCLEOTIDE SEQUENCE [LARGE SCALE GENOMIC DNA]</scope>
    <source>
        <strain evidence="16">F 1598</strain>
    </source>
</reference>
<dbReference type="EMBL" id="KN833046">
    <property type="protein sequence ID" value="KIM75496.1"/>
    <property type="molecule type" value="Genomic_DNA"/>
</dbReference>
<keyword evidence="5" id="KW-0833">Ubl conjugation pathway</keyword>
<dbReference type="STRING" id="765440.A0A0C3F6D0"/>
<comment type="catalytic activity">
    <reaction evidence="1">
        <text>Thiol-dependent hydrolysis of ester, thioester, amide, peptide and isopeptide bonds formed by the C-terminal Gly of ubiquitin (a 76-residue protein attached to proteins as an intracellular targeting signal).</text>
        <dbReference type="EC" id="3.4.19.12"/>
    </reaction>
</comment>
<feature type="active site" description="Proton acceptor" evidence="11">
    <location>
        <position position="118"/>
    </location>
</feature>
<comment type="subcellular location">
    <subcellularLocation>
        <location evidence="2">Nucleus</location>
    </subcellularLocation>
</comment>
<organism evidence="15 16">
    <name type="scientific">Piloderma croceum (strain F 1598)</name>
    <dbReference type="NCBI Taxonomy" id="765440"/>
    <lineage>
        <taxon>Eukaryota</taxon>
        <taxon>Fungi</taxon>
        <taxon>Dikarya</taxon>
        <taxon>Basidiomycota</taxon>
        <taxon>Agaricomycotina</taxon>
        <taxon>Agaricomycetes</taxon>
        <taxon>Agaricomycetidae</taxon>
        <taxon>Atheliales</taxon>
        <taxon>Atheliaceae</taxon>
        <taxon>Piloderma</taxon>
    </lineage>
</organism>
<evidence type="ECO:0000256" key="11">
    <source>
        <dbReference type="PIRSR" id="PIRSR633865-1"/>
    </source>
</evidence>
<evidence type="ECO:0000313" key="15">
    <source>
        <dbReference type="EMBL" id="KIM75496.1"/>
    </source>
</evidence>
<feature type="compositionally biased region" description="Basic and acidic residues" evidence="13">
    <location>
        <begin position="390"/>
        <end position="399"/>
    </location>
</feature>
<evidence type="ECO:0000256" key="4">
    <source>
        <dbReference type="ARBA" id="ARBA00022670"/>
    </source>
</evidence>
<evidence type="ECO:0000256" key="1">
    <source>
        <dbReference type="ARBA" id="ARBA00000707"/>
    </source>
</evidence>
<feature type="compositionally biased region" description="Pro residues" evidence="13">
    <location>
        <begin position="492"/>
        <end position="504"/>
    </location>
</feature>
<dbReference type="SMART" id="SM01246">
    <property type="entry name" value="Josephin"/>
    <property type="match status" value="1"/>
</dbReference>